<gene>
    <name evidence="2" type="ORF">ELS17_18250</name>
</gene>
<dbReference type="OrthoDB" id="176566at2157"/>
<organism evidence="2 3">
    <name type="scientific">Natrinema altunense</name>
    <dbReference type="NCBI Taxonomy" id="222984"/>
    <lineage>
        <taxon>Archaea</taxon>
        <taxon>Methanobacteriati</taxon>
        <taxon>Methanobacteriota</taxon>
        <taxon>Stenosarchaea group</taxon>
        <taxon>Halobacteria</taxon>
        <taxon>Halobacteriales</taxon>
        <taxon>Natrialbaceae</taxon>
        <taxon>Natrinema</taxon>
    </lineage>
</organism>
<dbReference type="Proteomes" id="UP000292704">
    <property type="component" value="Unassembled WGS sequence"/>
</dbReference>
<dbReference type="PROSITE" id="PS51257">
    <property type="entry name" value="PROKAR_LIPOPROTEIN"/>
    <property type="match status" value="1"/>
</dbReference>
<evidence type="ECO:0000313" key="3">
    <source>
        <dbReference type="Proteomes" id="UP000292704"/>
    </source>
</evidence>
<sequence>MTSRRHLLRRGIGFATAGSVAGLAGCNDTTARDRESETDGGPTSYTEWLSDPSNRDLSDVRFGYTDVAGLLETDAFAKADAMRESYRDVFGERFDIGSVAYSLTVDRLSVLSGEFDGSTIAADRGLEGDGRYGEFEVYTGDPGRFAFAATDEFLVAATDPAGRERGPRAALESAIDAANGDGDRFVDENDEFSRLVAELPPGAIVSGSVARETEVEVGGTDPHVGVGSSQRFADDRLATVGVIRYTDEAAADAADLEAAADDFPGEPTDVVAIEREGRTVTVTVDTAPANVTLNLP</sequence>
<comment type="caution">
    <text evidence="2">The sequence shown here is derived from an EMBL/GenBank/DDBJ whole genome shotgun (WGS) entry which is preliminary data.</text>
</comment>
<evidence type="ECO:0000256" key="1">
    <source>
        <dbReference type="SAM" id="MobiDB-lite"/>
    </source>
</evidence>
<dbReference type="AlphaFoldDB" id="A0A482XWH4"/>
<name>A0A482XWH4_9EURY</name>
<protein>
    <submittedName>
        <fullName evidence="2">Uncharacterized protein</fullName>
    </submittedName>
</protein>
<evidence type="ECO:0000313" key="2">
    <source>
        <dbReference type="EMBL" id="RZH66303.1"/>
    </source>
</evidence>
<proteinExistence type="predicted"/>
<feature type="region of interest" description="Disordered" evidence="1">
    <location>
        <begin position="25"/>
        <end position="50"/>
    </location>
</feature>
<accession>A0A482XWH4</accession>
<reference evidence="2 3" key="1">
    <citation type="submission" date="2019-02" db="EMBL/GenBank/DDBJ databases">
        <title>Genome analysis provides insights into bioremediation potentialities and Haloocin production by Natrinema altunense strain 4.1R isolated from Chott Douz in Tunisian desert.</title>
        <authorList>
            <person name="Najjari A."/>
            <person name="Youssef N."/>
            <person name="Ben Dhia O."/>
            <person name="Ferjani R."/>
            <person name="El Hidri D."/>
            <person name="Ouzari H.I."/>
            <person name="Cherif A."/>
        </authorList>
    </citation>
    <scope>NUCLEOTIDE SEQUENCE [LARGE SCALE GENOMIC DNA]</scope>
    <source>
        <strain evidence="2 3">4.1R</strain>
    </source>
</reference>
<dbReference type="EMBL" id="SHMR01000011">
    <property type="protein sequence ID" value="RZH66303.1"/>
    <property type="molecule type" value="Genomic_DNA"/>
</dbReference>
<dbReference type="RefSeq" id="WP_130171831.1">
    <property type="nucleotide sequence ID" value="NZ_SHMR01000011.1"/>
</dbReference>